<dbReference type="InterPro" id="IPR051370">
    <property type="entry name" value="PPIase_Pin1"/>
</dbReference>
<dbReference type="OrthoDB" id="2530521at2759"/>
<evidence type="ECO:0000256" key="3">
    <source>
        <dbReference type="ARBA" id="ARBA00023110"/>
    </source>
</evidence>
<dbReference type="Proteomes" id="UP000007014">
    <property type="component" value="Chromosome 8"/>
</dbReference>
<dbReference type="KEGG" id="cme:CYME_CMH210C"/>
<dbReference type="RefSeq" id="XP_005536152.1">
    <property type="nucleotide sequence ID" value="XM_005536095.1"/>
</dbReference>
<evidence type="ECO:0000256" key="2">
    <source>
        <dbReference type="ARBA" id="ARBA00013194"/>
    </source>
</evidence>
<dbReference type="PANTHER" id="PTHR10657:SF4">
    <property type="entry name" value="PEPTIDYL-PROLYL CIS-TRANS ISOMERASE-RELATED"/>
    <property type="match status" value="1"/>
</dbReference>
<sequence length="434" mass="47260">MEAARKASGVKAQPTFKEPRWLGAAPSGARLDVYTQKSNERVRKVPFPANRGYLLVGNGQGKATAVDIVLADASDVGALHAAVAFHREHRKFYLIDLGAGATRVRGQQVEPLKPLVIAEGSRIEFGSSSQYVRLRLGGAPERQSPAESTAAAPVPGQVRARHILIKHRDVRNPVSKRTGQPVSISRDEARAVIESLRQHILSGEASFEEVARIESDCNSYKRGGDLGWFDYTTMQEPFARVAFLELKHTGDISDVVETSSGFHLIQLLGRRCPEQQASPASGITGGDTDATQSNATRAPDDVFYVRHILLKHTGSRNPSDLKGHPIVRSKAEARALLSKFQKTIQSGLVSFEQLALQHSDCKSSRYGGRIRPFGPGEMHAEFERAVRNLEPGQLSGIVETPSGLHLIELLARGDDVWRMAKAGSQETPAFNGSV</sequence>
<feature type="domain" description="PpiC" evidence="8">
    <location>
        <begin position="155"/>
        <end position="269"/>
    </location>
</feature>
<proteinExistence type="predicted"/>
<evidence type="ECO:0000256" key="5">
    <source>
        <dbReference type="PROSITE-ProRule" id="PRU00278"/>
    </source>
</evidence>
<evidence type="ECO:0000259" key="7">
    <source>
        <dbReference type="PROSITE" id="PS50006"/>
    </source>
</evidence>
<evidence type="ECO:0000256" key="6">
    <source>
        <dbReference type="SAM" id="MobiDB-lite"/>
    </source>
</evidence>
<dbReference type="OMA" id="THKLEMN"/>
<keyword evidence="3 5" id="KW-0697">Rotamase</keyword>
<dbReference type="PROSITE" id="PS50198">
    <property type="entry name" value="PPIC_PPIASE_2"/>
    <property type="match status" value="2"/>
</dbReference>
<dbReference type="InterPro" id="IPR008984">
    <property type="entry name" value="SMAD_FHA_dom_sf"/>
</dbReference>
<dbReference type="HOGENOM" id="CLU_632176_0_0_1"/>
<dbReference type="Pfam" id="PF00498">
    <property type="entry name" value="FHA"/>
    <property type="match status" value="1"/>
</dbReference>
<keyword evidence="10" id="KW-1185">Reference proteome</keyword>
<accession>M1UQR8</accession>
<dbReference type="InterPro" id="IPR023058">
    <property type="entry name" value="PPIase_PpiC_CS"/>
</dbReference>
<evidence type="ECO:0000256" key="1">
    <source>
        <dbReference type="ARBA" id="ARBA00000971"/>
    </source>
</evidence>
<dbReference type="AlphaFoldDB" id="M1UQR8"/>
<dbReference type="PROSITE" id="PS50006">
    <property type="entry name" value="FHA_DOMAIN"/>
    <property type="match status" value="1"/>
</dbReference>
<organism evidence="9 10">
    <name type="scientific">Cyanidioschyzon merolae (strain NIES-3377 / 10D)</name>
    <name type="common">Unicellular red alga</name>
    <dbReference type="NCBI Taxonomy" id="280699"/>
    <lineage>
        <taxon>Eukaryota</taxon>
        <taxon>Rhodophyta</taxon>
        <taxon>Bangiophyceae</taxon>
        <taxon>Cyanidiales</taxon>
        <taxon>Cyanidiaceae</taxon>
        <taxon>Cyanidioschyzon</taxon>
    </lineage>
</organism>
<feature type="domain" description="PpiC" evidence="8">
    <location>
        <begin position="300"/>
        <end position="411"/>
    </location>
</feature>
<feature type="domain" description="FHA" evidence="7">
    <location>
        <begin position="54"/>
        <end position="109"/>
    </location>
</feature>
<evidence type="ECO:0000313" key="10">
    <source>
        <dbReference type="Proteomes" id="UP000007014"/>
    </source>
</evidence>
<dbReference type="Gene3D" id="3.10.50.40">
    <property type="match status" value="2"/>
</dbReference>
<dbReference type="SUPFAM" id="SSF54534">
    <property type="entry name" value="FKBP-like"/>
    <property type="match status" value="2"/>
</dbReference>
<dbReference type="InterPro" id="IPR046357">
    <property type="entry name" value="PPIase_dom_sf"/>
</dbReference>
<dbReference type="SUPFAM" id="SSF49879">
    <property type="entry name" value="SMAD/FHA domain"/>
    <property type="match status" value="1"/>
</dbReference>
<dbReference type="GO" id="GO:0005829">
    <property type="term" value="C:cytosol"/>
    <property type="evidence" value="ECO:0007669"/>
    <property type="project" value="TreeGrafter"/>
</dbReference>
<dbReference type="PANTHER" id="PTHR10657">
    <property type="entry name" value="PEPTIDYL-PROLYL CIS-TRANS ISOMERASE"/>
    <property type="match status" value="1"/>
</dbReference>
<dbReference type="Gene3D" id="2.60.200.20">
    <property type="match status" value="1"/>
</dbReference>
<reference evidence="9 10" key="2">
    <citation type="journal article" date="2007" name="BMC Biol.">
        <title>A 100%-complete sequence reveals unusually simple genomic features in the hot-spring red alga Cyanidioschyzon merolae.</title>
        <authorList>
            <person name="Nozaki H."/>
            <person name="Takano H."/>
            <person name="Misumi O."/>
            <person name="Terasawa K."/>
            <person name="Matsuzaki M."/>
            <person name="Maruyama S."/>
            <person name="Nishida K."/>
            <person name="Yagisawa F."/>
            <person name="Yoshida Y."/>
            <person name="Fujiwara T."/>
            <person name="Takio S."/>
            <person name="Tamura K."/>
            <person name="Chung S.J."/>
            <person name="Nakamura S."/>
            <person name="Kuroiwa H."/>
            <person name="Tanaka K."/>
            <person name="Sato N."/>
            <person name="Kuroiwa T."/>
        </authorList>
    </citation>
    <scope>NUCLEOTIDE SEQUENCE [LARGE SCALE GENOMIC DNA]</scope>
    <source>
        <strain evidence="9 10">10D</strain>
    </source>
</reference>
<dbReference type="eggNOG" id="KOG3259">
    <property type="taxonomic scope" value="Eukaryota"/>
</dbReference>
<evidence type="ECO:0000256" key="4">
    <source>
        <dbReference type="ARBA" id="ARBA00023235"/>
    </source>
</evidence>
<dbReference type="Pfam" id="PF00639">
    <property type="entry name" value="Rotamase"/>
    <property type="match status" value="2"/>
</dbReference>
<feature type="region of interest" description="Disordered" evidence="6">
    <location>
        <begin position="275"/>
        <end position="294"/>
    </location>
</feature>
<dbReference type="STRING" id="280699.M1UQR8"/>
<keyword evidence="4 5" id="KW-0413">Isomerase</keyword>
<comment type="catalytic activity">
    <reaction evidence="1">
        <text>[protein]-peptidylproline (omega=180) = [protein]-peptidylproline (omega=0)</text>
        <dbReference type="Rhea" id="RHEA:16237"/>
        <dbReference type="Rhea" id="RHEA-COMP:10747"/>
        <dbReference type="Rhea" id="RHEA-COMP:10748"/>
        <dbReference type="ChEBI" id="CHEBI:83833"/>
        <dbReference type="ChEBI" id="CHEBI:83834"/>
        <dbReference type="EC" id="5.2.1.8"/>
    </reaction>
</comment>
<evidence type="ECO:0000313" key="9">
    <source>
        <dbReference type="EMBL" id="BAM79866.1"/>
    </source>
</evidence>
<protein>
    <recommendedName>
        <fullName evidence="2">peptidylprolyl isomerase</fullName>
        <ecNumber evidence="2">5.2.1.8</ecNumber>
    </recommendedName>
</protein>
<dbReference type="GO" id="GO:0005634">
    <property type="term" value="C:nucleus"/>
    <property type="evidence" value="ECO:0007669"/>
    <property type="project" value="TreeGrafter"/>
</dbReference>
<name>M1UQR8_CYAM1</name>
<dbReference type="InterPro" id="IPR000253">
    <property type="entry name" value="FHA_dom"/>
</dbReference>
<dbReference type="EC" id="5.2.1.8" evidence="2"/>
<dbReference type="Gramene" id="CMH210CT">
    <property type="protein sequence ID" value="CMH210CT"/>
    <property type="gene ID" value="CMH210C"/>
</dbReference>
<dbReference type="InterPro" id="IPR000297">
    <property type="entry name" value="PPIase_PpiC"/>
</dbReference>
<dbReference type="EMBL" id="AP006490">
    <property type="protein sequence ID" value="BAM79866.1"/>
    <property type="molecule type" value="Genomic_DNA"/>
</dbReference>
<dbReference type="PROSITE" id="PS01096">
    <property type="entry name" value="PPIC_PPIASE_1"/>
    <property type="match status" value="1"/>
</dbReference>
<gene>
    <name evidence="9" type="ORF">CYME_CMH210C</name>
</gene>
<dbReference type="GO" id="GO:0003755">
    <property type="term" value="F:peptidyl-prolyl cis-trans isomerase activity"/>
    <property type="evidence" value="ECO:0007669"/>
    <property type="project" value="UniProtKB-KW"/>
</dbReference>
<evidence type="ECO:0000259" key="8">
    <source>
        <dbReference type="PROSITE" id="PS50198"/>
    </source>
</evidence>
<dbReference type="GeneID" id="16993520"/>
<reference evidence="9 10" key="1">
    <citation type="journal article" date="2004" name="Nature">
        <title>Genome sequence of the ultrasmall unicellular red alga Cyanidioschyzon merolae 10D.</title>
        <authorList>
            <person name="Matsuzaki M."/>
            <person name="Misumi O."/>
            <person name="Shin-i T."/>
            <person name="Maruyama S."/>
            <person name="Takahara M."/>
            <person name="Miyagishima S."/>
            <person name="Mori T."/>
            <person name="Nishida K."/>
            <person name="Yagisawa F."/>
            <person name="Nishida K."/>
            <person name="Yoshida Y."/>
            <person name="Nishimura Y."/>
            <person name="Nakao S."/>
            <person name="Kobayashi T."/>
            <person name="Momoyama Y."/>
            <person name="Higashiyama T."/>
            <person name="Minoda A."/>
            <person name="Sano M."/>
            <person name="Nomoto H."/>
            <person name="Oishi K."/>
            <person name="Hayashi H."/>
            <person name="Ohta F."/>
            <person name="Nishizaka S."/>
            <person name="Haga S."/>
            <person name="Miura S."/>
            <person name="Morishita T."/>
            <person name="Kabeya Y."/>
            <person name="Terasawa K."/>
            <person name="Suzuki Y."/>
            <person name="Ishii Y."/>
            <person name="Asakawa S."/>
            <person name="Takano H."/>
            <person name="Ohta N."/>
            <person name="Kuroiwa H."/>
            <person name="Tanaka K."/>
            <person name="Shimizu N."/>
            <person name="Sugano S."/>
            <person name="Sato N."/>
            <person name="Nozaki H."/>
            <person name="Ogasawara N."/>
            <person name="Kohara Y."/>
            <person name="Kuroiwa T."/>
        </authorList>
    </citation>
    <scope>NUCLEOTIDE SEQUENCE [LARGE SCALE GENOMIC DNA]</scope>
    <source>
        <strain evidence="9 10">10D</strain>
    </source>
</reference>